<dbReference type="AlphaFoldDB" id="A0A3P7ITI7"/>
<gene>
    <name evidence="1" type="ORF">SVUK_LOCUS11418</name>
</gene>
<name>A0A3P7ITI7_STRVU</name>
<dbReference type="OrthoDB" id="5871855at2759"/>
<organism evidence="1 2">
    <name type="scientific">Strongylus vulgaris</name>
    <name type="common">Blood worm</name>
    <dbReference type="NCBI Taxonomy" id="40348"/>
    <lineage>
        <taxon>Eukaryota</taxon>
        <taxon>Metazoa</taxon>
        <taxon>Ecdysozoa</taxon>
        <taxon>Nematoda</taxon>
        <taxon>Chromadorea</taxon>
        <taxon>Rhabditida</taxon>
        <taxon>Rhabditina</taxon>
        <taxon>Rhabditomorpha</taxon>
        <taxon>Strongyloidea</taxon>
        <taxon>Strongylidae</taxon>
        <taxon>Strongylus</taxon>
    </lineage>
</organism>
<evidence type="ECO:0000313" key="2">
    <source>
        <dbReference type="Proteomes" id="UP000270094"/>
    </source>
</evidence>
<proteinExistence type="predicted"/>
<accession>A0A3P7ITI7</accession>
<evidence type="ECO:0000313" key="1">
    <source>
        <dbReference type="EMBL" id="VDM76420.1"/>
    </source>
</evidence>
<protein>
    <submittedName>
        <fullName evidence="1">Uncharacterized protein</fullName>
    </submittedName>
</protein>
<reference evidence="1 2" key="1">
    <citation type="submission" date="2018-11" db="EMBL/GenBank/DDBJ databases">
        <authorList>
            <consortium name="Pathogen Informatics"/>
        </authorList>
    </citation>
    <scope>NUCLEOTIDE SEQUENCE [LARGE SCALE GENOMIC DNA]</scope>
</reference>
<sequence>MLTTSLPSDRHNRRNLYCHLASISTASKTGVHCLLAADLLNFGNDEATKNKVEEEKRFILNLGKHLFAEVPDCKTGIWVYGFVEGNPTSPLLTNETMIDSYNEFESSTDEMMRLTANISGIHNQR</sequence>
<keyword evidence="2" id="KW-1185">Reference proteome</keyword>
<dbReference type="Proteomes" id="UP000270094">
    <property type="component" value="Unassembled WGS sequence"/>
</dbReference>
<dbReference type="EMBL" id="UYYB01096955">
    <property type="protein sequence ID" value="VDM76420.1"/>
    <property type="molecule type" value="Genomic_DNA"/>
</dbReference>